<sequence length="89" mass="9592">MNTYIAKIETPAGTQTIRLAAADIQDAQEQMVARAPSATSQSFSYSIAKVSPIEAPQFLNGLTSASVALVVCLILFGVMDSMLRKWLRS</sequence>
<evidence type="ECO:0000313" key="2">
    <source>
        <dbReference type="EMBL" id="SBT03861.1"/>
    </source>
</evidence>
<keyword evidence="1" id="KW-0812">Transmembrane</keyword>
<name>A0A1A8XGN1_9PROT</name>
<evidence type="ECO:0000256" key="1">
    <source>
        <dbReference type="SAM" id="Phobius"/>
    </source>
</evidence>
<keyword evidence="1" id="KW-0472">Membrane</keyword>
<dbReference type="RefSeq" id="WP_186405696.1">
    <property type="nucleotide sequence ID" value="NZ_FLQX01000021.1"/>
</dbReference>
<dbReference type="Proteomes" id="UP000199169">
    <property type="component" value="Unassembled WGS sequence"/>
</dbReference>
<keyword evidence="1" id="KW-1133">Transmembrane helix</keyword>
<gene>
    <name evidence="2" type="ORF">ACCAA_1170008</name>
</gene>
<dbReference type="EMBL" id="FLQX01000021">
    <property type="protein sequence ID" value="SBT03861.1"/>
    <property type="molecule type" value="Genomic_DNA"/>
</dbReference>
<feature type="transmembrane region" description="Helical" evidence="1">
    <location>
        <begin position="58"/>
        <end position="79"/>
    </location>
</feature>
<evidence type="ECO:0000313" key="3">
    <source>
        <dbReference type="Proteomes" id="UP000199169"/>
    </source>
</evidence>
<dbReference type="AlphaFoldDB" id="A0A1A8XGN1"/>
<accession>A0A1A8XGN1</accession>
<protein>
    <submittedName>
        <fullName evidence="2">Uncharacterized protein</fullName>
    </submittedName>
</protein>
<proteinExistence type="predicted"/>
<keyword evidence="3" id="KW-1185">Reference proteome</keyword>
<organism evidence="2 3">
    <name type="scientific">Candidatus Accumulibacter aalborgensis</name>
    <dbReference type="NCBI Taxonomy" id="1860102"/>
    <lineage>
        <taxon>Bacteria</taxon>
        <taxon>Pseudomonadati</taxon>
        <taxon>Pseudomonadota</taxon>
        <taxon>Betaproteobacteria</taxon>
        <taxon>Candidatus Accumulibacter</taxon>
    </lineage>
</organism>
<reference evidence="2 3" key="1">
    <citation type="submission" date="2016-06" db="EMBL/GenBank/DDBJ databases">
        <authorList>
            <person name="Kjaerup R.B."/>
            <person name="Dalgaard T.S."/>
            <person name="Juul-Madsen H.R."/>
        </authorList>
    </citation>
    <scope>NUCLEOTIDE SEQUENCE [LARGE SCALE GENOMIC DNA]</scope>
    <source>
        <strain evidence="2">3</strain>
    </source>
</reference>